<evidence type="ECO:0000256" key="9">
    <source>
        <dbReference type="ARBA" id="ARBA00022679"/>
    </source>
</evidence>
<evidence type="ECO:0000256" key="13">
    <source>
        <dbReference type="ARBA" id="ARBA00023052"/>
    </source>
</evidence>
<organism evidence="20">
    <name type="scientific">hydrothermal vent metagenome</name>
    <dbReference type="NCBI Taxonomy" id="652676"/>
    <lineage>
        <taxon>unclassified sequences</taxon>
        <taxon>metagenomes</taxon>
        <taxon>ecological metagenomes</taxon>
    </lineage>
</organism>
<dbReference type="FunFam" id="3.40.50.1220:FF:000008">
    <property type="entry name" value="Acetolactate synthase"/>
    <property type="match status" value="1"/>
</dbReference>
<feature type="domain" description="Thiamine pyrophosphate enzyme N-terminal TPP-binding" evidence="19">
    <location>
        <begin position="5"/>
        <end position="119"/>
    </location>
</feature>
<dbReference type="SUPFAM" id="SSF52518">
    <property type="entry name" value="Thiamin diphosphate-binding fold (THDP-binding)"/>
    <property type="match status" value="2"/>
</dbReference>
<dbReference type="GO" id="GO:0030976">
    <property type="term" value="F:thiamine pyrophosphate binding"/>
    <property type="evidence" value="ECO:0007669"/>
    <property type="project" value="InterPro"/>
</dbReference>
<dbReference type="SUPFAM" id="SSF52467">
    <property type="entry name" value="DHS-like NAD/FAD-binding domain"/>
    <property type="match status" value="1"/>
</dbReference>
<dbReference type="InterPro" id="IPR039368">
    <property type="entry name" value="AHAS_TPP"/>
</dbReference>
<dbReference type="InterPro" id="IPR011766">
    <property type="entry name" value="TPP_enzyme_TPP-bd"/>
</dbReference>
<feature type="domain" description="Thiamine pyrophosphate enzyme TPP-binding" evidence="18">
    <location>
        <begin position="392"/>
        <end position="539"/>
    </location>
</feature>
<gene>
    <name evidence="20" type="ORF">MNBD_NITROSPINAE01-1703</name>
</gene>
<dbReference type="Pfam" id="PF02775">
    <property type="entry name" value="TPP_enzyme_C"/>
    <property type="match status" value="1"/>
</dbReference>
<evidence type="ECO:0000313" key="20">
    <source>
        <dbReference type="EMBL" id="VAX18838.1"/>
    </source>
</evidence>
<evidence type="ECO:0000256" key="16">
    <source>
        <dbReference type="RuleBase" id="RU362132"/>
    </source>
</evidence>
<keyword evidence="8" id="KW-0285">Flavoprotein</keyword>
<evidence type="ECO:0000259" key="18">
    <source>
        <dbReference type="Pfam" id="PF02775"/>
    </source>
</evidence>
<evidence type="ECO:0000259" key="17">
    <source>
        <dbReference type="Pfam" id="PF00205"/>
    </source>
</evidence>
<dbReference type="InterPro" id="IPR012000">
    <property type="entry name" value="Thiamin_PyroP_enz_cen_dom"/>
</dbReference>
<dbReference type="FunFam" id="3.40.50.970:FF:000007">
    <property type="entry name" value="Acetolactate synthase"/>
    <property type="match status" value="1"/>
</dbReference>
<feature type="domain" description="Thiamine pyrophosphate enzyme central" evidence="17">
    <location>
        <begin position="194"/>
        <end position="329"/>
    </location>
</feature>
<evidence type="ECO:0000256" key="15">
    <source>
        <dbReference type="ARBA" id="ARBA00048670"/>
    </source>
</evidence>
<comment type="pathway">
    <text evidence="3">Amino-acid biosynthesis; L-isoleucine biosynthesis; L-isoleucine from 2-oxobutanoate: step 1/4.</text>
</comment>
<dbReference type="Pfam" id="PF02776">
    <property type="entry name" value="TPP_enzyme_N"/>
    <property type="match status" value="1"/>
</dbReference>
<evidence type="ECO:0000259" key="19">
    <source>
        <dbReference type="Pfam" id="PF02776"/>
    </source>
</evidence>
<evidence type="ECO:0000256" key="8">
    <source>
        <dbReference type="ARBA" id="ARBA00022630"/>
    </source>
</evidence>
<dbReference type="GO" id="GO:0000287">
    <property type="term" value="F:magnesium ion binding"/>
    <property type="evidence" value="ECO:0007669"/>
    <property type="project" value="InterPro"/>
</dbReference>
<dbReference type="InterPro" id="IPR029061">
    <property type="entry name" value="THDP-binding"/>
</dbReference>
<comment type="pathway">
    <text evidence="4">Amino-acid biosynthesis; L-valine biosynthesis; L-valine from pyruvate: step 1/4.</text>
</comment>
<dbReference type="InterPro" id="IPR045229">
    <property type="entry name" value="TPP_enz"/>
</dbReference>
<comment type="cofactor">
    <cofactor evidence="1">
        <name>Mg(2+)</name>
        <dbReference type="ChEBI" id="CHEBI:18420"/>
    </cofactor>
</comment>
<keyword evidence="12" id="KW-0460">Magnesium</keyword>
<accession>A0A3B1C4R9</accession>
<dbReference type="AlphaFoldDB" id="A0A3B1C4R9"/>
<reference evidence="20" key="1">
    <citation type="submission" date="2018-06" db="EMBL/GenBank/DDBJ databases">
        <authorList>
            <person name="Zhirakovskaya E."/>
        </authorList>
    </citation>
    <scope>NUCLEOTIDE SEQUENCE</scope>
</reference>
<dbReference type="GO" id="GO:0009097">
    <property type="term" value="P:isoleucine biosynthetic process"/>
    <property type="evidence" value="ECO:0007669"/>
    <property type="project" value="UniProtKB-UniPathway"/>
</dbReference>
<dbReference type="InterPro" id="IPR029035">
    <property type="entry name" value="DHS-like_NAD/FAD-binding_dom"/>
</dbReference>
<sequence>MTQFTGAEIFVKSLLKLKTALIFGYPGGVVLPIYDELFKNPQLRHILVRHEQGAVHMADGYARATGKVGVALVTSGPGATNTVTGIATAYMDSIPIVVFTGQVPTALIGNDAFQEADIIGITRPCVKHSYLVRDVKQLAPTIAEAFYIASTGKPGPVLVDIPRDVATNKSAFNFPDKVELRSYKPTTSGHQRQIEKLVDALENAKKPVFYVGGGVISANASGELSKLAKHTHTPVTETLMGLGSFDSSHKLHLGMLGMHGTYRANMAMTDADLIVALGARFDDRVTGKIDEFAPNAKIAQVDVDPTSISKNVKCDIPVVGDLSDVLKKLNVAVKKRKVAWKSKTKEWVQQIDEWRSSNQLTYKTKKNVIKPQFVLEEINKITKGDAIYTTEVGQNQMWAAQYLTLTKPRTFLTSGGLGTMGYGFPAAIGAQAAFPNKIVIDIAGDASIQMNIQELGTAVQQNLPVIIVILNNGFLGMVRQWQQLFFENRYAYSCMEHQPDFVKLAEAYGAFGARVTKPEEVAPAIKKAIKLKKPAIIDCVVEREENVYPMVPAGAPINKMLLA</sequence>
<dbReference type="EC" id="2.2.1.6" evidence="6"/>
<evidence type="ECO:0000256" key="2">
    <source>
        <dbReference type="ARBA" id="ARBA00001964"/>
    </source>
</evidence>
<protein>
    <recommendedName>
        <fullName evidence="6">acetolactate synthase</fullName>
        <ecNumber evidence="6">2.2.1.6</ecNumber>
    </recommendedName>
</protein>
<name>A0A3B1C4R9_9ZZZZ</name>
<dbReference type="NCBIfam" id="TIGR00118">
    <property type="entry name" value="acolac_lg"/>
    <property type="match status" value="1"/>
</dbReference>
<comment type="similarity">
    <text evidence="5 16">Belongs to the TPP enzyme family.</text>
</comment>
<dbReference type="EMBL" id="UOGC01000081">
    <property type="protein sequence ID" value="VAX18838.1"/>
    <property type="molecule type" value="Genomic_DNA"/>
</dbReference>
<evidence type="ECO:0000256" key="5">
    <source>
        <dbReference type="ARBA" id="ARBA00007812"/>
    </source>
</evidence>
<evidence type="ECO:0000256" key="14">
    <source>
        <dbReference type="ARBA" id="ARBA00023304"/>
    </source>
</evidence>
<dbReference type="GO" id="GO:0009099">
    <property type="term" value="P:L-valine biosynthetic process"/>
    <property type="evidence" value="ECO:0007669"/>
    <property type="project" value="UniProtKB-UniPathway"/>
</dbReference>
<evidence type="ECO:0000256" key="3">
    <source>
        <dbReference type="ARBA" id="ARBA00004974"/>
    </source>
</evidence>
<dbReference type="PANTHER" id="PTHR18968">
    <property type="entry name" value="THIAMINE PYROPHOSPHATE ENZYMES"/>
    <property type="match status" value="1"/>
</dbReference>
<evidence type="ECO:0000256" key="10">
    <source>
        <dbReference type="ARBA" id="ARBA00022723"/>
    </source>
</evidence>
<dbReference type="InterPro" id="IPR000399">
    <property type="entry name" value="TPP-bd_CS"/>
</dbReference>
<dbReference type="GO" id="GO:0005948">
    <property type="term" value="C:acetolactate synthase complex"/>
    <property type="evidence" value="ECO:0007669"/>
    <property type="project" value="TreeGrafter"/>
</dbReference>
<dbReference type="UniPathway" id="UPA00047">
    <property type="reaction ID" value="UER00055"/>
</dbReference>
<dbReference type="UniPathway" id="UPA00049">
    <property type="reaction ID" value="UER00059"/>
</dbReference>
<proteinExistence type="inferred from homology"/>
<keyword evidence="13 16" id="KW-0786">Thiamine pyrophosphate</keyword>
<evidence type="ECO:0000256" key="1">
    <source>
        <dbReference type="ARBA" id="ARBA00001946"/>
    </source>
</evidence>
<dbReference type="InterPro" id="IPR012846">
    <property type="entry name" value="Acetolactate_synth_lsu"/>
</dbReference>
<dbReference type="PANTHER" id="PTHR18968:SF13">
    <property type="entry name" value="ACETOLACTATE SYNTHASE CATALYTIC SUBUNIT, MITOCHONDRIAL"/>
    <property type="match status" value="1"/>
</dbReference>
<dbReference type="Pfam" id="PF00205">
    <property type="entry name" value="TPP_enzyme_M"/>
    <property type="match status" value="1"/>
</dbReference>
<evidence type="ECO:0000256" key="4">
    <source>
        <dbReference type="ARBA" id="ARBA00005025"/>
    </source>
</evidence>
<dbReference type="FunFam" id="3.40.50.970:FF:000016">
    <property type="entry name" value="Acetolactate synthase"/>
    <property type="match status" value="1"/>
</dbReference>
<keyword evidence="7" id="KW-0028">Amino-acid biosynthesis</keyword>
<dbReference type="CDD" id="cd07035">
    <property type="entry name" value="TPP_PYR_POX_like"/>
    <property type="match status" value="1"/>
</dbReference>
<dbReference type="GO" id="GO:0050660">
    <property type="term" value="F:flavin adenine dinucleotide binding"/>
    <property type="evidence" value="ECO:0007669"/>
    <property type="project" value="InterPro"/>
</dbReference>
<evidence type="ECO:0000256" key="7">
    <source>
        <dbReference type="ARBA" id="ARBA00022605"/>
    </source>
</evidence>
<dbReference type="PROSITE" id="PS00187">
    <property type="entry name" value="TPP_ENZYMES"/>
    <property type="match status" value="1"/>
</dbReference>
<dbReference type="CDD" id="cd02015">
    <property type="entry name" value="TPP_AHAS"/>
    <property type="match status" value="1"/>
</dbReference>
<dbReference type="GO" id="GO:0003984">
    <property type="term" value="F:acetolactate synthase activity"/>
    <property type="evidence" value="ECO:0007669"/>
    <property type="project" value="UniProtKB-EC"/>
</dbReference>
<keyword evidence="14" id="KW-0100">Branched-chain amino acid biosynthesis</keyword>
<dbReference type="Gene3D" id="3.40.50.970">
    <property type="match status" value="2"/>
</dbReference>
<comment type="cofactor">
    <cofactor evidence="2">
        <name>thiamine diphosphate</name>
        <dbReference type="ChEBI" id="CHEBI:58937"/>
    </cofactor>
</comment>
<keyword evidence="10" id="KW-0479">Metal-binding</keyword>
<dbReference type="InterPro" id="IPR012001">
    <property type="entry name" value="Thiamin_PyroP_enz_TPP-bd_dom"/>
</dbReference>
<evidence type="ECO:0000256" key="12">
    <source>
        <dbReference type="ARBA" id="ARBA00022842"/>
    </source>
</evidence>
<keyword evidence="11" id="KW-0274">FAD</keyword>
<comment type="catalytic activity">
    <reaction evidence="15">
        <text>2 pyruvate + H(+) = (2S)-2-acetolactate + CO2</text>
        <dbReference type="Rhea" id="RHEA:25249"/>
        <dbReference type="ChEBI" id="CHEBI:15361"/>
        <dbReference type="ChEBI" id="CHEBI:15378"/>
        <dbReference type="ChEBI" id="CHEBI:16526"/>
        <dbReference type="ChEBI" id="CHEBI:58476"/>
        <dbReference type="EC" id="2.2.1.6"/>
    </reaction>
</comment>
<evidence type="ECO:0000256" key="11">
    <source>
        <dbReference type="ARBA" id="ARBA00022827"/>
    </source>
</evidence>
<evidence type="ECO:0000256" key="6">
    <source>
        <dbReference type="ARBA" id="ARBA00013145"/>
    </source>
</evidence>
<keyword evidence="9 20" id="KW-0808">Transferase</keyword>
<dbReference type="Gene3D" id="3.40.50.1220">
    <property type="entry name" value="TPP-binding domain"/>
    <property type="match status" value="1"/>
</dbReference>